<dbReference type="Pfam" id="PF04548">
    <property type="entry name" value="AIG1"/>
    <property type="match status" value="1"/>
</dbReference>
<keyword evidence="2" id="KW-0547">Nucleotide-binding</keyword>
<evidence type="ECO:0000256" key="1">
    <source>
        <dbReference type="ARBA" id="ARBA00008535"/>
    </source>
</evidence>
<feature type="non-terminal residue" evidence="5">
    <location>
        <position position="1"/>
    </location>
</feature>
<protein>
    <recommendedName>
        <fullName evidence="4">AIG1-type G domain-containing protein</fullName>
    </recommendedName>
</protein>
<accession>A0ABD0J6N5</accession>
<comment type="similarity">
    <text evidence="1">Belongs to the TRAFAC class TrmE-Era-EngA-EngB-Septin-like GTPase superfamily. AIG1/Toc34/Toc159-like paraseptin GTPase family. IAN subfamily.</text>
</comment>
<sequence length="302" mass="33869">NGYEVDKQVSSVLLVDIPKLKREMVGLYSCQVIGEAMEDIDRVWAGHPGSRHKFLPSQRKHRNLRFYQTNSSTTLSRVTHGGREHFRFLLLGKTGNGKSATGNTILGEELFSSGLSLASITCECVLKSCNSMGKEIAILDTPGLYAASKSHVEICADIVRSVADMHPGPDAILFVVRVDSFSQGDFGSYRRMCRVLGDSITSFIIVLFTGGDKLEREQRFSDLLKDAPEELMKILKECGNRFIVFNNKTHNPTPQVEKLFDLVRKMKVQNRGPYVCSEYKMFEGDLEAEVAKRLKIADKRPK</sequence>
<dbReference type="GO" id="GO:0005525">
    <property type="term" value="F:GTP binding"/>
    <property type="evidence" value="ECO:0007669"/>
    <property type="project" value="UniProtKB-KW"/>
</dbReference>
<organism evidence="5 6">
    <name type="scientific">Batillaria attramentaria</name>
    <dbReference type="NCBI Taxonomy" id="370345"/>
    <lineage>
        <taxon>Eukaryota</taxon>
        <taxon>Metazoa</taxon>
        <taxon>Spiralia</taxon>
        <taxon>Lophotrochozoa</taxon>
        <taxon>Mollusca</taxon>
        <taxon>Gastropoda</taxon>
        <taxon>Caenogastropoda</taxon>
        <taxon>Sorbeoconcha</taxon>
        <taxon>Cerithioidea</taxon>
        <taxon>Batillariidae</taxon>
        <taxon>Batillaria</taxon>
    </lineage>
</organism>
<evidence type="ECO:0000313" key="6">
    <source>
        <dbReference type="Proteomes" id="UP001519460"/>
    </source>
</evidence>
<dbReference type="AlphaFoldDB" id="A0ABD0J6N5"/>
<gene>
    <name evidence="5" type="ORF">BaRGS_00038629</name>
</gene>
<evidence type="ECO:0000256" key="3">
    <source>
        <dbReference type="ARBA" id="ARBA00023134"/>
    </source>
</evidence>
<dbReference type="InterPro" id="IPR027417">
    <property type="entry name" value="P-loop_NTPase"/>
</dbReference>
<name>A0ABD0J6N5_9CAEN</name>
<feature type="non-terminal residue" evidence="5">
    <location>
        <position position="302"/>
    </location>
</feature>
<evidence type="ECO:0000259" key="4">
    <source>
        <dbReference type="PROSITE" id="PS51720"/>
    </source>
</evidence>
<reference evidence="5 6" key="1">
    <citation type="journal article" date="2023" name="Sci. Data">
        <title>Genome assembly of the Korean intertidal mud-creeper Batillaria attramentaria.</title>
        <authorList>
            <person name="Patra A.K."/>
            <person name="Ho P.T."/>
            <person name="Jun S."/>
            <person name="Lee S.J."/>
            <person name="Kim Y."/>
            <person name="Won Y.J."/>
        </authorList>
    </citation>
    <scope>NUCLEOTIDE SEQUENCE [LARGE SCALE GENOMIC DNA]</scope>
    <source>
        <strain evidence="5">Wonlab-2016</strain>
    </source>
</reference>
<dbReference type="InterPro" id="IPR045058">
    <property type="entry name" value="GIMA/IAN/Toc"/>
</dbReference>
<dbReference type="EMBL" id="JACVVK020000632">
    <property type="protein sequence ID" value="KAK7461622.1"/>
    <property type="molecule type" value="Genomic_DNA"/>
</dbReference>
<dbReference type="Gene3D" id="3.40.50.300">
    <property type="entry name" value="P-loop containing nucleotide triphosphate hydrolases"/>
    <property type="match status" value="1"/>
</dbReference>
<evidence type="ECO:0000313" key="5">
    <source>
        <dbReference type="EMBL" id="KAK7461622.1"/>
    </source>
</evidence>
<feature type="domain" description="AIG1-type G" evidence="4">
    <location>
        <begin position="83"/>
        <end position="283"/>
    </location>
</feature>
<evidence type="ECO:0000256" key="2">
    <source>
        <dbReference type="ARBA" id="ARBA00022741"/>
    </source>
</evidence>
<dbReference type="PANTHER" id="PTHR10903">
    <property type="entry name" value="GTPASE, IMAP FAMILY MEMBER-RELATED"/>
    <property type="match status" value="1"/>
</dbReference>
<dbReference type="Proteomes" id="UP001519460">
    <property type="component" value="Unassembled WGS sequence"/>
</dbReference>
<keyword evidence="3" id="KW-0342">GTP-binding</keyword>
<dbReference type="PANTHER" id="PTHR10903:SF184">
    <property type="entry name" value="GTP-BINDING PROTEIN A"/>
    <property type="match status" value="1"/>
</dbReference>
<dbReference type="InterPro" id="IPR006703">
    <property type="entry name" value="G_AIG1"/>
</dbReference>
<comment type="caution">
    <text evidence="5">The sequence shown here is derived from an EMBL/GenBank/DDBJ whole genome shotgun (WGS) entry which is preliminary data.</text>
</comment>
<dbReference type="FunFam" id="3.40.50.300:FF:000366">
    <property type="entry name" value="GTPase, IMAP family member 2"/>
    <property type="match status" value="1"/>
</dbReference>
<dbReference type="SUPFAM" id="SSF52540">
    <property type="entry name" value="P-loop containing nucleoside triphosphate hydrolases"/>
    <property type="match status" value="1"/>
</dbReference>
<dbReference type="PROSITE" id="PS51720">
    <property type="entry name" value="G_AIG1"/>
    <property type="match status" value="1"/>
</dbReference>
<keyword evidence="6" id="KW-1185">Reference proteome</keyword>
<proteinExistence type="inferred from homology"/>